<dbReference type="GO" id="GO:0016616">
    <property type="term" value="F:oxidoreductase activity, acting on the CH-OH group of donors, NAD or NADP as acceptor"/>
    <property type="evidence" value="ECO:0007669"/>
    <property type="project" value="UniProtKB-ARBA"/>
</dbReference>
<organism evidence="8 9">
    <name type="scientific">Athelia psychrophila</name>
    <dbReference type="NCBI Taxonomy" id="1759441"/>
    <lineage>
        <taxon>Eukaryota</taxon>
        <taxon>Fungi</taxon>
        <taxon>Dikarya</taxon>
        <taxon>Basidiomycota</taxon>
        <taxon>Agaricomycotina</taxon>
        <taxon>Agaricomycetes</taxon>
        <taxon>Agaricomycetidae</taxon>
        <taxon>Atheliales</taxon>
        <taxon>Atheliaceae</taxon>
        <taxon>Athelia</taxon>
    </lineage>
</organism>
<keyword evidence="3" id="KW-0560">Oxidoreductase</keyword>
<feature type="site" description="Lowers pKa of active site Tyr" evidence="6">
    <location>
        <position position="79"/>
    </location>
</feature>
<evidence type="ECO:0000256" key="3">
    <source>
        <dbReference type="ARBA" id="ARBA00023002"/>
    </source>
</evidence>
<dbReference type="PANTHER" id="PTHR43827">
    <property type="entry name" value="2,5-DIKETO-D-GLUCONIC ACID REDUCTASE"/>
    <property type="match status" value="1"/>
</dbReference>
<dbReference type="InterPro" id="IPR018170">
    <property type="entry name" value="Aldo/ket_reductase_CS"/>
</dbReference>
<accession>A0A166AC06</accession>
<feature type="active site" description="Proton donor" evidence="4">
    <location>
        <position position="54"/>
    </location>
</feature>
<evidence type="ECO:0000256" key="5">
    <source>
        <dbReference type="PIRSR" id="PIRSR000097-2"/>
    </source>
</evidence>
<dbReference type="FunFam" id="3.20.20.100:FF:000002">
    <property type="entry name" value="2,5-diketo-D-gluconic acid reductase A"/>
    <property type="match status" value="1"/>
</dbReference>
<comment type="similarity">
    <text evidence="1">Belongs to the aldo/keto reductase family.</text>
</comment>
<dbReference type="STRING" id="436010.A0A166AC06"/>
<evidence type="ECO:0000256" key="2">
    <source>
        <dbReference type="ARBA" id="ARBA00022857"/>
    </source>
</evidence>
<evidence type="ECO:0000256" key="1">
    <source>
        <dbReference type="ARBA" id="ARBA00007905"/>
    </source>
</evidence>
<sequence>MANIPTFTLNDGSKLPAVGMGCWMGEPGGGKRVTEMCRKALKNGYRHFDTAAGYENEKFVGDAIRASGIPRNEIFLTTKLHDHIHVQQAFEDSLRLLDLEYIDLYLMHWPQYTDSAGCKFTPGPDEQNPTFVETYMEMEKLLATGKVKSIGVSNFSIKTLTTLLASCTVVPAVNQVELHPCLPQDDLKAFCDSKGIHLTAYSPFGNIALFAENPIIKSIAARLDITPAQAVLAWAVQRGTSVVPKSENEGRMVANITLPTLSAGDISQINSMHTHPGMHKSLLEYHNDDGTVFGWSYEWLGWNLTKGGVVPEGH</sequence>
<dbReference type="Pfam" id="PF00248">
    <property type="entry name" value="Aldo_ket_red"/>
    <property type="match status" value="1"/>
</dbReference>
<dbReference type="OrthoDB" id="5945798at2759"/>
<dbReference type="SUPFAM" id="SSF51430">
    <property type="entry name" value="NAD(P)-linked oxidoreductase"/>
    <property type="match status" value="1"/>
</dbReference>
<keyword evidence="9" id="KW-1185">Reference proteome</keyword>
<dbReference type="InterPro" id="IPR036812">
    <property type="entry name" value="NAD(P)_OxRdtase_dom_sf"/>
</dbReference>
<feature type="binding site" evidence="5">
    <location>
        <position position="108"/>
    </location>
    <ligand>
        <name>substrate</name>
    </ligand>
</feature>
<name>A0A166AC06_9AGAM</name>
<dbReference type="EMBL" id="KV417663">
    <property type="protein sequence ID" value="KZP11457.1"/>
    <property type="molecule type" value="Genomic_DNA"/>
</dbReference>
<evidence type="ECO:0000259" key="7">
    <source>
        <dbReference type="Pfam" id="PF00248"/>
    </source>
</evidence>
<evidence type="ECO:0000256" key="4">
    <source>
        <dbReference type="PIRSR" id="PIRSR000097-1"/>
    </source>
</evidence>
<dbReference type="PROSITE" id="PS00062">
    <property type="entry name" value="ALDOKETO_REDUCTASE_2"/>
    <property type="match status" value="1"/>
</dbReference>
<dbReference type="InterPro" id="IPR020471">
    <property type="entry name" value="AKR"/>
</dbReference>
<dbReference type="Proteomes" id="UP000076532">
    <property type="component" value="Unassembled WGS sequence"/>
</dbReference>
<dbReference type="CDD" id="cd19071">
    <property type="entry name" value="AKR_AKR1-5-like"/>
    <property type="match status" value="1"/>
</dbReference>
<dbReference type="Gene3D" id="3.20.20.100">
    <property type="entry name" value="NADP-dependent oxidoreductase domain"/>
    <property type="match status" value="1"/>
</dbReference>
<protein>
    <submittedName>
        <fullName evidence="8">Aado/keto reductase</fullName>
    </submittedName>
</protein>
<proteinExistence type="inferred from homology"/>
<evidence type="ECO:0000256" key="6">
    <source>
        <dbReference type="PIRSR" id="PIRSR000097-3"/>
    </source>
</evidence>
<feature type="domain" description="NADP-dependent oxidoreductase" evidence="7">
    <location>
        <begin position="32"/>
        <end position="271"/>
    </location>
</feature>
<evidence type="ECO:0000313" key="9">
    <source>
        <dbReference type="Proteomes" id="UP000076532"/>
    </source>
</evidence>
<dbReference type="PANTHER" id="PTHR43827:SF3">
    <property type="entry name" value="NADP-DEPENDENT OXIDOREDUCTASE DOMAIN-CONTAINING PROTEIN"/>
    <property type="match status" value="1"/>
</dbReference>
<dbReference type="PROSITE" id="PS00798">
    <property type="entry name" value="ALDOKETO_REDUCTASE_1"/>
    <property type="match status" value="1"/>
</dbReference>
<gene>
    <name evidence="8" type="ORF">FIBSPDRAFT_756692</name>
</gene>
<evidence type="ECO:0000313" key="8">
    <source>
        <dbReference type="EMBL" id="KZP11457.1"/>
    </source>
</evidence>
<dbReference type="InterPro" id="IPR023210">
    <property type="entry name" value="NADP_OxRdtase_dom"/>
</dbReference>
<dbReference type="PIRSF" id="PIRSF000097">
    <property type="entry name" value="AKR"/>
    <property type="match status" value="1"/>
</dbReference>
<dbReference type="AlphaFoldDB" id="A0A166AC06"/>
<reference evidence="8 9" key="1">
    <citation type="journal article" date="2016" name="Mol. Biol. Evol.">
        <title>Comparative Genomics of Early-Diverging Mushroom-Forming Fungi Provides Insights into the Origins of Lignocellulose Decay Capabilities.</title>
        <authorList>
            <person name="Nagy L.G."/>
            <person name="Riley R."/>
            <person name="Tritt A."/>
            <person name="Adam C."/>
            <person name="Daum C."/>
            <person name="Floudas D."/>
            <person name="Sun H."/>
            <person name="Yadav J.S."/>
            <person name="Pangilinan J."/>
            <person name="Larsson K.H."/>
            <person name="Matsuura K."/>
            <person name="Barry K."/>
            <person name="Labutti K."/>
            <person name="Kuo R."/>
            <person name="Ohm R.A."/>
            <person name="Bhattacharya S.S."/>
            <person name="Shirouzu T."/>
            <person name="Yoshinaga Y."/>
            <person name="Martin F.M."/>
            <person name="Grigoriev I.V."/>
            <person name="Hibbett D.S."/>
        </authorList>
    </citation>
    <scope>NUCLEOTIDE SEQUENCE [LARGE SCALE GENOMIC DNA]</scope>
    <source>
        <strain evidence="8 9">CBS 109695</strain>
    </source>
</reference>
<dbReference type="PRINTS" id="PR00069">
    <property type="entry name" value="ALDKETRDTASE"/>
</dbReference>
<keyword evidence="2" id="KW-0521">NADP</keyword>